<evidence type="ECO:0000313" key="2">
    <source>
        <dbReference type="Proteomes" id="UP000236023"/>
    </source>
</evidence>
<organism evidence="1 2">
    <name type="scientific">Stutzerimonas stutzeri</name>
    <name type="common">Pseudomonas stutzeri</name>
    <dbReference type="NCBI Taxonomy" id="316"/>
    <lineage>
        <taxon>Bacteria</taxon>
        <taxon>Pseudomonadati</taxon>
        <taxon>Pseudomonadota</taxon>
        <taxon>Gammaproteobacteria</taxon>
        <taxon>Pseudomonadales</taxon>
        <taxon>Pseudomonadaceae</taxon>
        <taxon>Stutzerimonas</taxon>
    </lineage>
</organism>
<protein>
    <recommendedName>
        <fullName evidence="3">DUF1326 domain-containing protein</fullName>
    </recommendedName>
</protein>
<name>A0A2N8T636_STUST</name>
<dbReference type="RefSeq" id="WP_102893974.1">
    <property type="nucleotide sequence ID" value="NZ_JAMOHU010000023.1"/>
</dbReference>
<dbReference type="Proteomes" id="UP000236023">
    <property type="component" value="Unassembled WGS sequence"/>
</dbReference>
<gene>
    <name evidence="1" type="ORF">CXK94_08425</name>
</gene>
<dbReference type="PIRSF" id="PIRSF033303">
    <property type="entry name" value="UCP033303"/>
    <property type="match status" value="1"/>
</dbReference>
<dbReference type="InterPro" id="IPR014581">
    <property type="entry name" value="UCP033303"/>
</dbReference>
<reference evidence="1 2" key="1">
    <citation type="submission" date="2018-01" db="EMBL/GenBank/DDBJ databases">
        <title>Denitrification phenotypes of diverse strains of Pseudomonas stutzeri.</title>
        <authorList>
            <person name="Milligan D.A."/>
            <person name="Bergaust L."/>
            <person name="Bakken L.R."/>
            <person name="Frostegard A."/>
        </authorList>
    </citation>
    <scope>NUCLEOTIDE SEQUENCE [LARGE SCALE GENOMIC DNA]</scope>
    <source>
        <strain evidence="1 2">24a75</strain>
    </source>
</reference>
<proteinExistence type="predicted"/>
<dbReference type="EMBL" id="POUT01000003">
    <property type="protein sequence ID" value="PNG10204.1"/>
    <property type="molecule type" value="Genomic_DNA"/>
</dbReference>
<evidence type="ECO:0008006" key="3">
    <source>
        <dbReference type="Google" id="ProtNLM"/>
    </source>
</evidence>
<evidence type="ECO:0000313" key="1">
    <source>
        <dbReference type="EMBL" id="PNG10204.1"/>
    </source>
</evidence>
<comment type="caution">
    <text evidence="1">The sequence shown here is derived from an EMBL/GenBank/DDBJ whole genome shotgun (WGS) entry which is preliminary data.</text>
</comment>
<dbReference type="InterPro" id="IPR009758">
    <property type="entry name" value="DUF1326"/>
</dbReference>
<dbReference type="AlphaFoldDB" id="A0A2N8T636"/>
<dbReference type="Pfam" id="PF07040">
    <property type="entry name" value="DUF1326"/>
    <property type="match status" value="1"/>
</dbReference>
<sequence>MATYTDWRLHGPGVDLCNCNYGCPCQFNAPPTDGKCEAAVGFHIVEGHFGETSLDDLHVACTFAWPGAIHEGNGQCQAFIDERASEPQRQALLTILSGQEQEPTALFAIFASTLSTMHEPLFVPVEVLSDRDSLTASIRVPGLIEGKVEPILNPVDGSPHRARMVLPEGFEFGEADCASAEFKTSGAIALEYAGSNAMLYDLHMGPNGIIRA</sequence>
<accession>A0A2N8T636</accession>